<dbReference type="Proteomes" id="UP000828390">
    <property type="component" value="Unassembled WGS sequence"/>
</dbReference>
<dbReference type="AlphaFoldDB" id="A0A9D4D5J0"/>
<evidence type="ECO:0000313" key="2">
    <source>
        <dbReference type="Proteomes" id="UP000828390"/>
    </source>
</evidence>
<comment type="caution">
    <text evidence="1">The sequence shown here is derived from an EMBL/GenBank/DDBJ whole genome shotgun (WGS) entry which is preliminary data.</text>
</comment>
<reference evidence="1" key="2">
    <citation type="submission" date="2020-11" db="EMBL/GenBank/DDBJ databases">
        <authorList>
            <person name="McCartney M.A."/>
            <person name="Auch B."/>
            <person name="Kono T."/>
            <person name="Mallez S."/>
            <person name="Becker A."/>
            <person name="Gohl D.M."/>
            <person name="Silverstein K.A.T."/>
            <person name="Koren S."/>
            <person name="Bechman K.B."/>
            <person name="Herman A."/>
            <person name="Abrahante J.E."/>
            <person name="Garbe J."/>
        </authorList>
    </citation>
    <scope>NUCLEOTIDE SEQUENCE</scope>
    <source>
        <strain evidence="1">Duluth1</strain>
        <tissue evidence="1">Whole animal</tissue>
    </source>
</reference>
<accession>A0A9D4D5J0</accession>
<gene>
    <name evidence="1" type="ORF">DPMN_045192</name>
</gene>
<evidence type="ECO:0000313" key="1">
    <source>
        <dbReference type="EMBL" id="KAH3738554.1"/>
    </source>
</evidence>
<proteinExistence type="predicted"/>
<organism evidence="1 2">
    <name type="scientific">Dreissena polymorpha</name>
    <name type="common">Zebra mussel</name>
    <name type="synonym">Mytilus polymorpha</name>
    <dbReference type="NCBI Taxonomy" id="45954"/>
    <lineage>
        <taxon>Eukaryota</taxon>
        <taxon>Metazoa</taxon>
        <taxon>Spiralia</taxon>
        <taxon>Lophotrochozoa</taxon>
        <taxon>Mollusca</taxon>
        <taxon>Bivalvia</taxon>
        <taxon>Autobranchia</taxon>
        <taxon>Heteroconchia</taxon>
        <taxon>Euheterodonta</taxon>
        <taxon>Imparidentia</taxon>
        <taxon>Neoheterodontei</taxon>
        <taxon>Myida</taxon>
        <taxon>Dreissenoidea</taxon>
        <taxon>Dreissenidae</taxon>
        <taxon>Dreissena</taxon>
    </lineage>
</organism>
<sequence>MASLIARYVAKRFPVASMVYVREDGHWSQEGMHLSKEAEGEYMEGLRGKLAKFMVPKGLDV</sequence>
<reference evidence="1" key="1">
    <citation type="journal article" date="2019" name="bioRxiv">
        <title>The Genome of the Zebra Mussel, Dreissena polymorpha: A Resource for Invasive Species Research.</title>
        <authorList>
            <person name="McCartney M.A."/>
            <person name="Auch B."/>
            <person name="Kono T."/>
            <person name="Mallez S."/>
            <person name="Zhang Y."/>
            <person name="Obille A."/>
            <person name="Becker A."/>
            <person name="Abrahante J.E."/>
            <person name="Garbe J."/>
            <person name="Badalamenti J.P."/>
            <person name="Herman A."/>
            <person name="Mangelson H."/>
            <person name="Liachko I."/>
            <person name="Sullivan S."/>
            <person name="Sone E.D."/>
            <person name="Koren S."/>
            <person name="Silverstein K.A.T."/>
            <person name="Beckman K.B."/>
            <person name="Gohl D.M."/>
        </authorList>
    </citation>
    <scope>NUCLEOTIDE SEQUENCE</scope>
    <source>
        <strain evidence="1">Duluth1</strain>
        <tissue evidence="1">Whole animal</tissue>
    </source>
</reference>
<protein>
    <submittedName>
        <fullName evidence="1">Uncharacterized protein</fullName>
    </submittedName>
</protein>
<keyword evidence="2" id="KW-1185">Reference proteome</keyword>
<dbReference type="EMBL" id="JAIWYP010000011">
    <property type="protein sequence ID" value="KAH3738554.1"/>
    <property type="molecule type" value="Genomic_DNA"/>
</dbReference>
<name>A0A9D4D5J0_DREPO</name>